<dbReference type="EMBL" id="UYRU01080063">
    <property type="protein sequence ID" value="VDN30724.1"/>
    <property type="molecule type" value="Genomic_DNA"/>
</dbReference>
<accession>A0A3P7MM65</accession>
<dbReference type="GO" id="GO:0005219">
    <property type="term" value="F:ryanodine-sensitive calcium-release channel activity"/>
    <property type="evidence" value="ECO:0007669"/>
    <property type="project" value="TreeGrafter"/>
</dbReference>
<feature type="compositionally biased region" description="Polar residues" evidence="1">
    <location>
        <begin position="63"/>
        <end position="72"/>
    </location>
</feature>
<evidence type="ECO:0000256" key="1">
    <source>
        <dbReference type="SAM" id="MobiDB-lite"/>
    </source>
</evidence>
<protein>
    <recommendedName>
        <fullName evidence="2">SPRY domain-containing protein</fullName>
    </recommendedName>
</protein>
<evidence type="ECO:0000259" key="2">
    <source>
        <dbReference type="Pfam" id="PF00622"/>
    </source>
</evidence>
<gene>
    <name evidence="3" type="ORF">DILT_LOCUS15595</name>
</gene>
<evidence type="ECO:0000313" key="3">
    <source>
        <dbReference type="EMBL" id="VDN30724.1"/>
    </source>
</evidence>
<keyword evidence="4" id="KW-1185">Reference proteome</keyword>
<dbReference type="OrthoDB" id="300855at2759"/>
<dbReference type="GO" id="GO:0014808">
    <property type="term" value="P:release of sequestered calcium ion into cytosol by sarcoplasmic reticulum"/>
    <property type="evidence" value="ECO:0007669"/>
    <property type="project" value="TreeGrafter"/>
</dbReference>
<evidence type="ECO:0000313" key="4">
    <source>
        <dbReference type="Proteomes" id="UP000281553"/>
    </source>
</evidence>
<feature type="compositionally biased region" description="Low complexity" evidence="1">
    <location>
        <begin position="73"/>
        <end position="85"/>
    </location>
</feature>
<dbReference type="PANTHER" id="PTHR46399:SF8">
    <property type="entry name" value="B30.2_SPRY DOMAIN-CONTAINING PROTEIN"/>
    <property type="match status" value="1"/>
</dbReference>
<dbReference type="InterPro" id="IPR015925">
    <property type="entry name" value="Ryanodine_IP3_receptor"/>
</dbReference>
<dbReference type="AlphaFoldDB" id="A0A3P7MM65"/>
<dbReference type="GO" id="GO:0030018">
    <property type="term" value="C:Z disc"/>
    <property type="evidence" value="ECO:0007669"/>
    <property type="project" value="TreeGrafter"/>
</dbReference>
<organism evidence="3 4">
    <name type="scientific">Dibothriocephalus latus</name>
    <name type="common">Fish tapeworm</name>
    <name type="synonym">Diphyllobothrium latum</name>
    <dbReference type="NCBI Taxonomy" id="60516"/>
    <lineage>
        <taxon>Eukaryota</taxon>
        <taxon>Metazoa</taxon>
        <taxon>Spiralia</taxon>
        <taxon>Lophotrochozoa</taxon>
        <taxon>Platyhelminthes</taxon>
        <taxon>Cestoda</taxon>
        <taxon>Eucestoda</taxon>
        <taxon>Diphyllobothriidea</taxon>
        <taxon>Diphyllobothriidae</taxon>
        <taxon>Dibothriocephalus</taxon>
    </lineage>
</organism>
<dbReference type="PANTHER" id="PTHR46399">
    <property type="entry name" value="B30.2/SPRY DOMAIN-CONTAINING PROTEIN"/>
    <property type="match status" value="1"/>
</dbReference>
<name>A0A3P7MM65_DIBLA</name>
<feature type="non-terminal residue" evidence="3">
    <location>
        <position position="1"/>
    </location>
</feature>
<dbReference type="GO" id="GO:0033017">
    <property type="term" value="C:sarcoplasmic reticulum membrane"/>
    <property type="evidence" value="ECO:0007669"/>
    <property type="project" value="TreeGrafter"/>
</dbReference>
<dbReference type="InterPro" id="IPR003877">
    <property type="entry name" value="SPRY_dom"/>
</dbReference>
<dbReference type="GO" id="GO:0006941">
    <property type="term" value="P:striated muscle contraction"/>
    <property type="evidence" value="ECO:0007669"/>
    <property type="project" value="TreeGrafter"/>
</dbReference>
<dbReference type="GO" id="GO:0034704">
    <property type="term" value="C:calcium channel complex"/>
    <property type="evidence" value="ECO:0007669"/>
    <property type="project" value="TreeGrafter"/>
</dbReference>
<dbReference type="Pfam" id="PF00622">
    <property type="entry name" value="SPRY"/>
    <property type="match status" value="1"/>
</dbReference>
<feature type="compositionally biased region" description="Basic and acidic residues" evidence="1">
    <location>
        <begin position="86"/>
        <end position="95"/>
    </location>
</feature>
<reference evidence="3 4" key="1">
    <citation type="submission" date="2018-11" db="EMBL/GenBank/DDBJ databases">
        <authorList>
            <consortium name="Pathogen Informatics"/>
        </authorList>
    </citation>
    <scope>NUCLEOTIDE SEQUENCE [LARGE SCALE GENOMIC DNA]</scope>
</reference>
<dbReference type="GO" id="GO:0005790">
    <property type="term" value="C:smooth endoplasmic reticulum"/>
    <property type="evidence" value="ECO:0007669"/>
    <property type="project" value="TreeGrafter"/>
</dbReference>
<proteinExistence type="predicted"/>
<dbReference type="Proteomes" id="UP000281553">
    <property type="component" value="Unassembled WGS sequence"/>
</dbReference>
<feature type="region of interest" description="Disordered" evidence="1">
    <location>
        <begin position="63"/>
        <end position="108"/>
    </location>
</feature>
<feature type="domain" description="SPRY" evidence="2">
    <location>
        <begin position="194"/>
        <end position="261"/>
    </location>
</feature>
<sequence>PHIIAQDNAIADFIDEYAYTVLIPPGQNPGLVNVGWVLSNVKTSKPAWKHGVAPFYVDPDFNTSQTADSEQGNNNNTTPVVTVDTPTDKTAENGTKEGQTFEDTEKPREDKLELAEVRQVAVCLLEQDLSLKAKKVSIFPFKVTDSPKDWLPCCYFLVATSFVNRGTPSCKESVNVAERSSFLVNAGELLQRIATADDVGKRMSQGLAITCWVDIATGTLGFKLNDRETGIRYQVEPSTHLFAAAYVRPTARDCLQFELGRRSRYHLPLPAGMVRPPRRVNMPLPHRLTVQTLEVGVPYPTILVLLVSIHILPIS</sequence>
<dbReference type="GO" id="GO:0042383">
    <property type="term" value="C:sarcolemma"/>
    <property type="evidence" value="ECO:0007669"/>
    <property type="project" value="TreeGrafter"/>
</dbReference>